<evidence type="ECO:0000256" key="1">
    <source>
        <dbReference type="ARBA" id="ARBA00008760"/>
    </source>
</evidence>
<evidence type="ECO:0000256" key="5">
    <source>
        <dbReference type="ARBA" id="ARBA00035538"/>
    </source>
</evidence>
<comment type="caution">
    <text evidence="6">The sequence shown here is derived from an EMBL/GenBank/DDBJ whole genome shotgun (WGS) entry which is preliminary data.</text>
</comment>
<comment type="similarity">
    <text evidence="1">Belongs to the bacterial ribosomal protein bL28 family.</text>
</comment>
<name>A0A836EXV4_9HYME</name>
<dbReference type="InterPro" id="IPR034704">
    <property type="entry name" value="Ribosomal_bL28/bL31-like_sf"/>
</dbReference>
<keyword evidence="2" id="KW-0689">Ribosomal protein</keyword>
<dbReference type="EMBL" id="JAANIA010000992">
    <property type="protein sequence ID" value="KAG5322587.1"/>
    <property type="molecule type" value="Genomic_DNA"/>
</dbReference>
<dbReference type="SUPFAM" id="SSF143800">
    <property type="entry name" value="L28p-like"/>
    <property type="match status" value="1"/>
</dbReference>
<reference evidence="6" key="1">
    <citation type="submission" date="2020-02" db="EMBL/GenBank/DDBJ databases">
        <title>Relaxed selection underlies rapid genomic changes in the transitions from sociality to social parasitism in ants.</title>
        <authorList>
            <person name="Bi X."/>
        </authorList>
    </citation>
    <scope>NUCLEOTIDE SEQUENCE</scope>
    <source>
        <strain evidence="6">BGI-DK2014c</strain>
        <tissue evidence="6">Whole body</tissue>
    </source>
</reference>
<evidence type="ECO:0000256" key="3">
    <source>
        <dbReference type="ARBA" id="ARBA00023274"/>
    </source>
</evidence>
<feature type="non-terminal residue" evidence="6">
    <location>
        <position position="287"/>
    </location>
</feature>
<keyword evidence="3" id="KW-0687">Ribonucleoprotein</keyword>
<proteinExistence type="inferred from homology"/>
<evidence type="ECO:0000313" key="7">
    <source>
        <dbReference type="Proteomes" id="UP000668214"/>
    </source>
</evidence>
<dbReference type="InterPro" id="IPR026569">
    <property type="entry name" value="Ribosomal_bL28"/>
</dbReference>
<dbReference type="GO" id="GO:0003735">
    <property type="term" value="F:structural constituent of ribosome"/>
    <property type="evidence" value="ECO:0007669"/>
    <property type="project" value="InterPro"/>
</dbReference>
<organism evidence="6 7">
    <name type="scientific">Pseudoatta argentina</name>
    <dbReference type="NCBI Taxonomy" id="621737"/>
    <lineage>
        <taxon>Eukaryota</taxon>
        <taxon>Metazoa</taxon>
        <taxon>Ecdysozoa</taxon>
        <taxon>Arthropoda</taxon>
        <taxon>Hexapoda</taxon>
        <taxon>Insecta</taxon>
        <taxon>Pterygota</taxon>
        <taxon>Neoptera</taxon>
        <taxon>Endopterygota</taxon>
        <taxon>Hymenoptera</taxon>
        <taxon>Apocrita</taxon>
        <taxon>Aculeata</taxon>
        <taxon>Formicoidea</taxon>
        <taxon>Formicidae</taxon>
        <taxon>Myrmicinae</taxon>
        <taxon>Pseudoatta</taxon>
    </lineage>
</organism>
<gene>
    <name evidence="6" type="primary">Mrpl28</name>
    <name evidence="6" type="ORF">G6Z78_0010300</name>
</gene>
<accession>A0A836EXV4</accession>
<evidence type="ECO:0000256" key="4">
    <source>
        <dbReference type="ARBA" id="ARBA00035269"/>
    </source>
</evidence>
<evidence type="ECO:0000313" key="6">
    <source>
        <dbReference type="EMBL" id="KAG5322587.1"/>
    </source>
</evidence>
<keyword evidence="7" id="KW-1185">Reference proteome</keyword>
<dbReference type="PANTHER" id="PTHR13528">
    <property type="entry name" value="39S RIBOSOMAL PROTEIN L28, MITOCHONDRIAL"/>
    <property type="match status" value="1"/>
</dbReference>
<protein>
    <recommendedName>
        <fullName evidence="4">Large ribosomal subunit protein bL28m</fullName>
    </recommendedName>
    <alternativeName>
        <fullName evidence="5">39S ribosomal protein L28, mitochondrial</fullName>
    </alternativeName>
</protein>
<dbReference type="PANTHER" id="PTHR13528:SF2">
    <property type="entry name" value="LARGE RIBOSOMAL SUBUNIT PROTEIN BL28M"/>
    <property type="match status" value="1"/>
</dbReference>
<dbReference type="GO" id="GO:0005762">
    <property type="term" value="C:mitochondrial large ribosomal subunit"/>
    <property type="evidence" value="ECO:0007669"/>
    <property type="project" value="TreeGrafter"/>
</dbReference>
<dbReference type="Proteomes" id="UP000668214">
    <property type="component" value="Unassembled WGS sequence"/>
</dbReference>
<feature type="non-terminal residue" evidence="6">
    <location>
        <position position="1"/>
    </location>
</feature>
<dbReference type="AlphaFoldDB" id="A0A836EXV4"/>
<evidence type="ECO:0000256" key="2">
    <source>
        <dbReference type="ARBA" id="ARBA00022980"/>
    </source>
</evidence>
<sequence>MIASIFRNSLCLEVFNRPIILELTDVFRVPEHPLVSTAGFLISTKVAESSVRVVVHEEIAVSRLFVTRYRHRSECHVQNIPIPVVYPKEINDGIWGGEAIVKGFKKKGIFKRRVPHFWIPSLFKSVIYSEVLDTYMRIVITQRALRLIHENYGFDHYLLKTPACDLRSLLALKLKRQILIALADKTLYPNDPKKHTEVYAKYEQYLSAYTRKEIEWYGLTYEEACKKWMQLNVKQSQPLKIQYRSELIAKLKENKIKEVENVNVVSPEETSSWLNKLNPFSKSSKTQ</sequence>